<evidence type="ECO:0000313" key="1">
    <source>
        <dbReference type="EMBL" id="KAA6125197.1"/>
    </source>
</evidence>
<keyword evidence="2" id="KW-1185">Reference proteome</keyword>
<gene>
    <name evidence="1" type="primary">tssG</name>
    <name evidence="1" type="ORF">F1599_10365</name>
</gene>
<dbReference type="RefSeq" id="WP_150083001.1">
    <property type="nucleotide sequence ID" value="NZ_VWRN01000030.1"/>
</dbReference>
<name>A0A5M8AML9_9BURK</name>
<protein>
    <submittedName>
        <fullName evidence="1">Type VI secretion system baseplate subunit TssG</fullName>
    </submittedName>
</protein>
<sequence length="412" mass="44920">MRSPKRRIDPGVIRRLLRQPYRFQFFQAVRLLQIQFARQGRTQGGANGGMHGVATGTANGSANGSANGVANRANGAAYGAANGNAVARVADTPEHQLATRVRFPNALSLSFPASEIVQIEAGGIAQQALDSDAAFAEAIAERPLDDVAVTPAFFGMLGGQGALPLHYTEVVAERETLRRDGAARAFFDIFSNRAAALFYLAWKKYRLPFQHEVDRTRHYLPLLLSLAGVADGGVRRGLRETPGTIHDEAVAGYATAVRHRPMSASYLQQVLSDYFRVPVRVEQFVGGWYRVPPSQWSRLGGVNNVLGATALAGQRVWQRDLRVRVWIGPLAREQYRAFLPGAEGALALRKMLTVLGGATLEYEVKPILRRQDVTGSRLGAAGSGHVGWDTFLVSRPAMQDRSDAHYTLSPIH</sequence>
<dbReference type="Proteomes" id="UP000324324">
    <property type="component" value="Unassembled WGS sequence"/>
</dbReference>
<dbReference type="PANTHER" id="PTHR35564">
    <property type="match status" value="1"/>
</dbReference>
<dbReference type="InterPro" id="IPR010732">
    <property type="entry name" value="T6SS_TssG-like"/>
</dbReference>
<reference evidence="1 2" key="1">
    <citation type="submission" date="2019-09" db="EMBL/GenBank/DDBJ databases">
        <title>Isolation of a novel species in the genus Cupriavidus from patients with sepsis using whole genome sequencing.</title>
        <authorList>
            <person name="Kweon O.J."/>
            <person name="Lee M.-K."/>
        </authorList>
    </citation>
    <scope>NUCLEOTIDE SEQUENCE [LARGE SCALE GENOMIC DNA]</scope>
    <source>
        <strain evidence="1 2">MKL-01</strain>
    </source>
</reference>
<dbReference type="EMBL" id="VWRN01000030">
    <property type="protein sequence ID" value="KAA6125197.1"/>
    <property type="molecule type" value="Genomic_DNA"/>
</dbReference>
<organism evidence="1 2">
    <name type="scientific">Cupriavidus cauae</name>
    <dbReference type="NCBI Taxonomy" id="2608999"/>
    <lineage>
        <taxon>Bacteria</taxon>
        <taxon>Pseudomonadati</taxon>
        <taxon>Pseudomonadota</taxon>
        <taxon>Betaproteobacteria</taxon>
        <taxon>Burkholderiales</taxon>
        <taxon>Burkholderiaceae</taxon>
        <taxon>Cupriavidus</taxon>
    </lineage>
</organism>
<comment type="caution">
    <text evidence="1">The sequence shown here is derived from an EMBL/GenBank/DDBJ whole genome shotgun (WGS) entry which is preliminary data.</text>
</comment>
<dbReference type="Pfam" id="PF06996">
    <property type="entry name" value="T6SS_TssG"/>
    <property type="match status" value="1"/>
</dbReference>
<dbReference type="PANTHER" id="PTHR35564:SF4">
    <property type="entry name" value="CYTOPLASMIC PROTEIN"/>
    <property type="match status" value="1"/>
</dbReference>
<proteinExistence type="predicted"/>
<evidence type="ECO:0000313" key="2">
    <source>
        <dbReference type="Proteomes" id="UP000324324"/>
    </source>
</evidence>
<accession>A0A5M8AML9</accession>
<dbReference type="AlphaFoldDB" id="A0A5M8AML9"/>
<dbReference type="NCBIfam" id="TIGR03347">
    <property type="entry name" value="VI_chp_1"/>
    <property type="match status" value="1"/>
</dbReference>